<protein>
    <submittedName>
        <fullName evidence="1">Uncharacterized protein</fullName>
    </submittedName>
</protein>
<dbReference type="AlphaFoldDB" id="A0A1F5KE66"/>
<evidence type="ECO:0000313" key="2">
    <source>
        <dbReference type="Proteomes" id="UP000176527"/>
    </source>
</evidence>
<reference evidence="1 2" key="1">
    <citation type="journal article" date="2016" name="Nat. Commun.">
        <title>Thousands of microbial genomes shed light on interconnected biogeochemical processes in an aquifer system.</title>
        <authorList>
            <person name="Anantharaman K."/>
            <person name="Brown C.T."/>
            <person name="Hug L.A."/>
            <person name="Sharon I."/>
            <person name="Castelle C.J."/>
            <person name="Probst A.J."/>
            <person name="Thomas B.C."/>
            <person name="Singh A."/>
            <person name="Wilkins M.J."/>
            <person name="Karaoz U."/>
            <person name="Brodie E.L."/>
            <person name="Williams K.H."/>
            <person name="Hubbard S.S."/>
            <person name="Banfield J.F."/>
        </authorList>
    </citation>
    <scope>NUCLEOTIDE SEQUENCE [LARGE SCALE GENOMIC DNA]</scope>
</reference>
<comment type="caution">
    <text evidence="1">The sequence shown here is derived from an EMBL/GenBank/DDBJ whole genome shotgun (WGS) entry which is preliminary data.</text>
</comment>
<evidence type="ECO:0000313" key="1">
    <source>
        <dbReference type="EMBL" id="OGE39242.1"/>
    </source>
</evidence>
<organism evidence="1 2">
    <name type="scientific">Candidatus Daviesbacteria bacterium RIFCSPHIGHO2_12_FULL_37_11</name>
    <dbReference type="NCBI Taxonomy" id="1797777"/>
    <lineage>
        <taxon>Bacteria</taxon>
        <taxon>Candidatus Daviesiibacteriota</taxon>
    </lineage>
</organism>
<sequence length="89" mass="10250">MDEREQLRLDLSLQAGIEKPQFPELSTPLRYDQVLSLAQRETDFWSAMGVACGLEVSQSDVQKWAHDELVKLFANSLRRTYPYPQNPPV</sequence>
<gene>
    <name evidence="1" type="ORF">A3F00_04105</name>
</gene>
<dbReference type="EMBL" id="MFDE01000003">
    <property type="protein sequence ID" value="OGE39242.1"/>
    <property type="molecule type" value="Genomic_DNA"/>
</dbReference>
<proteinExistence type="predicted"/>
<name>A0A1F5KE66_9BACT</name>
<accession>A0A1F5KE66</accession>
<dbReference type="Proteomes" id="UP000176527">
    <property type="component" value="Unassembled WGS sequence"/>
</dbReference>